<evidence type="ECO:0000256" key="1">
    <source>
        <dbReference type="SAM" id="Phobius"/>
    </source>
</evidence>
<dbReference type="Proteomes" id="UP000697330">
    <property type="component" value="Unassembled WGS sequence"/>
</dbReference>
<reference evidence="2" key="1">
    <citation type="journal article" date="2021" name="PeerJ">
        <title>Extensive microbial diversity within the chicken gut microbiome revealed by metagenomics and culture.</title>
        <authorList>
            <person name="Gilroy R."/>
            <person name="Ravi A."/>
            <person name="Getino M."/>
            <person name="Pursley I."/>
            <person name="Horton D.L."/>
            <person name="Alikhan N.F."/>
            <person name="Baker D."/>
            <person name="Gharbi K."/>
            <person name="Hall N."/>
            <person name="Watson M."/>
            <person name="Adriaenssens E.M."/>
            <person name="Foster-Nyarko E."/>
            <person name="Jarju S."/>
            <person name="Secka A."/>
            <person name="Antonio M."/>
            <person name="Oren A."/>
            <person name="Chaudhuri R.R."/>
            <person name="La Ragione R."/>
            <person name="Hildebrand F."/>
            <person name="Pallen M.J."/>
        </authorList>
    </citation>
    <scope>NUCLEOTIDE SEQUENCE</scope>
    <source>
        <strain evidence="2">CHK124-7917</strain>
    </source>
</reference>
<evidence type="ECO:0000313" key="2">
    <source>
        <dbReference type="EMBL" id="HJF45230.1"/>
    </source>
</evidence>
<name>A0A921GFD6_9ACTN</name>
<gene>
    <name evidence="2" type="ORF">K8U72_05535</name>
</gene>
<reference evidence="2" key="2">
    <citation type="submission" date="2021-09" db="EMBL/GenBank/DDBJ databases">
        <authorList>
            <person name="Gilroy R."/>
        </authorList>
    </citation>
    <scope>NUCLEOTIDE SEQUENCE</scope>
    <source>
        <strain evidence="2">CHK124-7917</strain>
    </source>
</reference>
<organism evidence="2 3">
    <name type="scientific">Thermophilibacter provencensis</name>
    <dbReference type="NCBI Taxonomy" id="1852386"/>
    <lineage>
        <taxon>Bacteria</taxon>
        <taxon>Bacillati</taxon>
        <taxon>Actinomycetota</taxon>
        <taxon>Coriobacteriia</taxon>
        <taxon>Coriobacteriales</taxon>
        <taxon>Atopobiaceae</taxon>
        <taxon>Thermophilibacter</taxon>
    </lineage>
</organism>
<dbReference type="AlphaFoldDB" id="A0A921GFD6"/>
<keyword evidence="1" id="KW-0812">Transmembrane</keyword>
<feature type="transmembrane region" description="Helical" evidence="1">
    <location>
        <begin position="75"/>
        <end position="94"/>
    </location>
</feature>
<proteinExistence type="predicted"/>
<evidence type="ECO:0000313" key="3">
    <source>
        <dbReference type="Proteomes" id="UP000697330"/>
    </source>
</evidence>
<dbReference type="RefSeq" id="WP_273448451.1">
    <property type="nucleotide sequence ID" value="NZ_CALUGK010000048.1"/>
</dbReference>
<accession>A0A921GFD6</accession>
<keyword evidence="1" id="KW-0472">Membrane</keyword>
<protein>
    <submittedName>
        <fullName evidence="2">Uncharacterized protein</fullName>
    </submittedName>
</protein>
<keyword evidence="1" id="KW-1133">Transmembrane helix</keyword>
<dbReference type="EMBL" id="DYWQ01000086">
    <property type="protein sequence ID" value="HJF45230.1"/>
    <property type="molecule type" value="Genomic_DNA"/>
</dbReference>
<sequence length="102" mass="10336">MASALASRLPRAGAVACRALAAALVSLAVADAVLPAGARTALLSLNGIASRLLPDAISGLFVFQTPLGGALRGDFVLAAIMLLALAWALGRASALMRRRERG</sequence>
<comment type="caution">
    <text evidence="2">The sequence shown here is derived from an EMBL/GenBank/DDBJ whole genome shotgun (WGS) entry which is preliminary data.</text>
</comment>